<dbReference type="InterPro" id="IPR001453">
    <property type="entry name" value="MoaB/Mog_dom"/>
</dbReference>
<dbReference type="STRING" id="7070.D6WZT0"/>
<protein>
    <submittedName>
        <fullName evidence="3">FAD synthase-like Protein</fullName>
    </submittedName>
</protein>
<feature type="domain" description="MoaB/Mog" evidence="2">
    <location>
        <begin position="10"/>
        <end position="170"/>
    </location>
</feature>
<name>D6WZT0_TRICA</name>
<evidence type="ECO:0000256" key="1">
    <source>
        <dbReference type="ARBA" id="ARBA00007589"/>
    </source>
</evidence>
<dbReference type="HOGENOM" id="CLU_030805_0_2_1"/>
<organism evidence="3 4">
    <name type="scientific">Tribolium castaneum</name>
    <name type="common">Red flour beetle</name>
    <dbReference type="NCBI Taxonomy" id="7070"/>
    <lineage>
        <taxon>Eukaryota</taxon>
        <taxon>Metazoa</taxon>
        <taxon>Ecdysozoa</taxon>
        <taxon>Arthropoda</taxon>
        <taxon>Hexapoda</taxon>
        <taxon>Insecta</taxon>
        <taxon>Pterygota</taxon>
        <taxon>Neoptera</taxon>
        <taxon>Endopterygota</taxon>
        <taxon>Coleoptera</taxon>
        <taxon>Polyphaga</taxon>
        <taxon>Cucujiformia</taxon>
        <taxon>Tenebrionidae</taxon>
        <taxon>Tenebrionidae incertae sedis</taxon>
        <taxon>Tribolium</taxon>
    </lineage>
</organism>
<dbReference type="EMBL" id="KQ971372">
    <property type="protein sequence ID" value="EFA10472.1"/>
    <property type="molecule type" value="Genomic_DNA"/>
</dbReference>
<dbReference type="PANTHER" id="PTHR13939:SF0">
    <property type="entry name" value="NMN AMIDOHYDROLASE-LIKE PROTEIN YFAY"/>
    <property type="match status" value="1"/>
</dbReference>
<dbReference type="PhylomeDB" id="D6WZT0"/>
<evidence type="ECO:0000259" key="2">
    <source>
        <dbReference type="SMART" id="SM00852"/>
    </source>
</evidence>
<dbReference type="OMA" id="EGWAPGC"/>
<dbReference type="SMART" id="SM00852">
    <property type="entry name" value="MoCF_biosynth"/>
    <property type="match status" value="1"/>
</dbReference>
<evidence type="ECO:0000313" key="4">
    <source>
        <dbReference type="Proteomes" id="UP000007266"/>
    </source>
</evidence>
<evidence type="ECO:0000313" key="3">
    <source>
        <dbReference type="EMBL" id="EFA10472.1"/>
    </source>
</evidence>
<keyword evidence="4" id="KW-1185">Reference proteome</keyword>
<proteinExistence type="inferred from homology"/>
<sequence>MSSTQVKTAGILVIGDELLKGEVIDTNSPCITKEFHNIGVKVKKISVIGDEIDELSSEIRNFSKLYNYVITTGGIGPTHDDVTFEAVSRAFGIPLALNPQLRNLCQKFYNTTDDNHPGMKLAMVPESAKLTFSDQTNYPNVSVENVYMFPGIPELFRRSFLTLSSKLFKSDDTVFHCKALYVNLTEDKIADELGKLAADFPDVQVGSYPKLFHKLYKVKITMESTNENSVKAATDQLLAKFPKEAVVDVDNDSL</sequence>
<comment type="similarity">
    <text evidence="1">In the N-terminal section; belongs to the MoaB/Mog family.</text>
</comment>
<dbReference type="eggNOG" id="KOG2644">
    <property type="taxonomic scope" value="Eukaryota"/>
</dbReference>
<dbReference type="Pfam" id="PF24102">
    <property type="entry name" value="FLAD1_M"/>
    <property type="match status" value="1"/>
</dbReference>
<reference evidence="3 4" key="1">
    <citation type="journal article" date="2008" name="Nature">
        <title>The genome of the model beetle and pest Tribolium castaneum.</title>
        <authorList>
            <consortium name="Tribolium Genome Sequencing Consortium"/>
            <person name="Richards S."/>
            <person name="Gibbs R.A."/>
            <person name="Weinstock G.M."/>
            <person name="Brown S.J."/>
            <person name="Denell R."/>
            <person name="Beeman R.W."/>
            <person name="Gibbs R."/>
            <person name="Beeman R.W."/>
            <person name="Brown S.J."/>
            <person name="Bucher G."/>
            <person name="Friedrich M."/>
            <person name="Grimmelikhuijzen C.J."/>
            <person name="Klingler M."/>
            <person name="Lorenzen M."/>
            <person name="Richards S."/>
            <person name="Roth S."/>
            <person name="Schroder R."/>
            <person name="Tautz D."/>
            <person name="Zdobnov E.M."/>
            <person name="Muzny D."/>
            <person name="Gibbs R.A."/>
            <person name="Weinstock G.M."/>
            <person name="Attaway T."/>
            <person name="Bell S."/>
            <person name="Buhay C.J."/>
            <person name="Chandrabose M.N."/>
            <person name="Chavez D."/>
            <person name="Clerk-Blankenburg K.P."/>
            <person name="Cree A."/>
            <person name="Dao M."/>
            <person name="Davis C."/>
            <person name="Chacko J."/>
            <person name="Dinh H."/>
            <person name="Dugan-Rocha S."/>
            <person name="Fowler G."/>
            <person name="Garner T.T."/>
            <person name="Garnes J."/>
            <person name="Gnirke A."/>
            <person name="Hawes A."/>
            <person name="Hernandez J."/>
            <person name="Hines S."/>
            <person name="Holder M."/>
            <person name="Hume J."/>
            <person name="Jhangiani S.N."/>
            <person name="Joshi V."/>
            <person name="Khan Z.M."/>
            <person name="Jackson L."/>
            <person name="Kovar C."/>
            <person name="Kowis A."/>
            <person name="Lee S."/>
            <person name="Lewis L.R."/>
            <person name="Margolis J."/>
            <person name="Morgan M."/>
            <person name="Nazareth L.V."/>
            <person name="Nguyen N."/>
            <person name="Okwuonu G."/>
            <person name="Parker D."/>
            <person name="Richards S."/>
            <person name="Ruiz S.J."/>
            <person name="Santibanez J."/>
            <person name="Savard J."/>
            <person name="Scherer S.E."/>
            <person name="Schneider B."/>
            <person name="Sodergren E."/>
            <person name="Tautz D."/>
            <person name="Vattahil S."/>
            <person name="Villasana D."/>
            <person name="White C.S."/>
            <person name="Wright R."/>
            <person name="Park Y."/>
            <person name="Beeman R.W."/>
            <person name="Lord J."/>
            <person name="Oppert B."/>
            <person name="Lorenzen M."/>
            <person name="Brown S."/>
            <person name="Wang L."/>
            <person name="Savard J."/>
            <person name="Tautz D."/>
            <person name="Richards S."/>
            <person name="Weinstock G."/>
            <person name="Gibbs R.A."/>
            <person name="Liu Y."/>
            <person name="Worley K."/>
            <person name="Weinstock G."/>
            <person name="Elsik C.G."/>
            <person name="Reese J.T."/>
            <person name="Elhaik E."/>
            <person name="Landan G."/>
            <person name="Graur D."/>
            <person name="Arensburger P."/>
            <person name="Atkinson P."/>
            <person name="Beeman R.W."/>
            <person name="Beidler J."/>
            <person name="Brown S.J."/>
            <person name="Demuth J.P."/>
            <person name="Drury D.W."/>
            <person name="Du Y.Z."/>
            <person name="Fujiwara H."/>
            <person name="Lorenzen M."/>
            <person name="Maselli V."/>
            <person name="Osanai M."/>
            <person name="Park Y."/>
            <person name="Robertson H.M."/>
            <person name="Tu Z."/>
            <person name="Wang J.J."/>
            <person name="Wang S."/>
            <person name="Richards S."/>
            <person name="Song H."/>
            <person name="Zhang L."/>
            <person name="Sodergren E."/>
            <person name="Werner D."/>
            <person name="Stanke M."/>
            <person name="Morgenstern B."/>
            <person name="Solovyev V."/>
            <person name="Kosarev P."/>
            <person name="Brown G."/>
            <person name="Chen H.C."/>
            <person name="Ermolaeva O."/>
            <person name="Hlavina W."/>
            <person name="Kapustin Y."/>
            <person name="Kiryutin B."/>
            <person name="Kitts P."/>
            <person name="Maglott D."/>
            <person name="Pruitt K."/>
            <person name="Sapojnikov V."/>
            <person name="Souvorov A."/>
            <person name="Mackey A.J."/>
            <person name="Waterhouse R.M."/>
            <person name="Wyder S."/>
            <person name="Zdobnov E.M."/>
            <person name="Zdobnov E.M."/>
            <person name="Wyder S."/>
            <person name="Kriventseva E.V."/>
            <person name="Kadowaki T."/>
            <person name="Bork P."/>
            <person name="Aranda M."/>
            <person name="Bao R."/>
            <person name="Beermann A."/>
            <person name="Berns N."/>
            <person name="Bolognesi R."/>
            <person name="Bonneton F."/>
            <person name="Bopp D."/>
            <person name="Brown S.J."/>
            <person name="Bucher G."/>
            <person name="Butts T."/>
            <person name="Chaumot A."/>
            <person name="Denell R.E."/>
            <person name="Ferrier D.E."/>
            <person name="Friedrich M."/>
            <person name="Gordon C.M."/>
            <person name="Jindra M."/>
            <person name="Klingler M."/>
            <person name="Lan Q."/>
            <person name="Lattorff H.M."/>
            <person name="Laudet V."/>
            <person name="von Levetsow C."/>
            <person name="Liu Z."/>
            <person name="Lutz R."/>
            <person name="Lynch J.A."/>
            <person name="da Fonseca R.N."/>
            <person name="Posnien N."/>
            <person name="Reuter R."/>
            <person name="Roth S."/>
            <person name="Savard J."/>
            <person name="Schinko J.B."/>
            <person name="Schmitt C."/>
            <person name="Schoppmeier M."/>
            <person name="Schroder R."/>
            <person name="Shippy T.D."/>
            <person name="Simonnet F."/>
            <person name="Marques-Souza H."/>
            <person name="Tautz D."/>
            <person name="Tomoyasu Y."/>
            <person name="Trauner J."/>
            <person name="Van der Zee M."/>
            <person name="Vervoort M."/>
            <person name="Wittkopp N."/>
            <person name="Wimmer E.A."/>
            <person name="Yang X."/>
            <person name="Jones A.K."/>
            <person name="Sattelle D.B."/>
            <person name="Ebert P.R."/>
            <person name="Nelson D."/>
            <person name="Scott J.G."/>
            <person name="Beeman R.W."/>
            <person name="Muthukrishnan S."/>
            <person name="Kramer K.J."/>
            <person name="Arakane Y."/>
            <person name="Beeman R.W."/>
            <person name="Zhu Q."/>
            <person name="Hogenkamp D."/>
            <person name="Dixit R."/>
            <person name="Oppert B."/>
            <person name="Jiang H."/>
            <person name="Zou Z."/>
            <person name="Marshall J."/>
            <person name="Elpidina E."/>
            <person name="Vinokurov K."/>
            <person name="Oppert C."/>
            <person name="Zou Z."/>
            <person name="Evans J."/>
            <person name="Lu Z."/>
            <person name="Zhao P."/>
            <person name="Sumathipala N."/>
            <person name="Altincicek B."/>
            <person name="Vilcinskas A."/>
            <person name="Williams M."/>
            <person name="Hultmark D."/>
            <person name="Hetru C."/>
            <person name="Jiang H."/>
            <person name="Grimmelikhuijzen C.J."/>
            <person name="Hauser F."/>
            <person name="Cazzamali G."/>
            <person name="Williamson M."/>
            <person name="Park Y."/>
            <person name="Li B."/>
            <person name="Tanaka Y."/>
            <person name="Predel R."/>
            <person name="Neupert S."/>
            <person name="Schachtner J."/>
            <person name="Verleyen P."/>
            <person name="Raible F."/>
            <person name="Bork P."/>
            <person name="Friedrich M."/>
            <person name="Walden K.K."/>
            <person name="Robertson H.M."/>
            <person name="Angeli S."/>
            <person name="Foret S."/>
            <person name="Bucher G."/>
            <person name="Schuetz S."/>
            <person name="Maleszka R."/>
            <person name="Wimmer E.A."/>
            <person name="Beeman R.W."/>
            <person name="Lorenzen M."/>
            <person name="Tomoyasu Y."/>
            <person name="Miller S.C."/>
            <person name="Grossmann D."/>
            <person name="Bucher G."/>
        </authorList>
    </citation>
    <scope>NUCLEOTIDE SEQUENCE [LARGE SCALE GENOMIC DNA]</scope>
    <source>
        <strain evidence="3 4">Georgia GA2</strain>
    </source>
</reference>
<dbReference type="InParanoid" id="D6WZT0"/>
<dbReference type="InterPro" id="IPR050101">
    <property type="entry name" value="CinA"/>
</dbReference>
<dbReference type="CDD" id="cd00885">
    <property type="entry name" value="cinA"/>
    <property type="match status" value="1"/>
</dbReference>
<gene>
    <name evidence="3" type="primary">AUGUSTUS-3.0.2_12718</name>
    <name evidence="3" type="ORF">TcasGA2_TC012718</name>
</gene>
<dbReference type="InterPro" id="IPR056596">
    <property type="entry name" value="FLAD1_M"/>
</dbReference>
<dbReference type="Pfam" id="PF00994">
    <property type="entry name" value="MoCF_biosynth"/>
    <property type="match status" value="1"/>
</dbReference>
<dbReference type="AlphaFoldDB" id="D6WZT0"/>
<accession>D6WZT0</accession>
<dbReference type="Gene3D" id="3.40.980.10">
    <property type="entry name" value="MoaB/Mog-like domain"/>
    <property type="match status" value="1"/>
</dbReference>
<dbReference type="Proteomes" id="UP000007266">
    <property type="component" value="Linkage group 9"/>
</dbReference>
<dbReference type="SUPFAM" id="SSF53218">
    <property type="entry name" value="Molybdenum cofactor biosynthesis proteins"/>
    <property type="match status" value="1"/>
</dbReference>
<dbReference type="PANTHER" id="PTHR13939">
    <property type="entry name" value="NICOTINAMIDE-NUCLEOTIDE AMIDOHYDROLASE PNCC"/>
    <property type="match status" value="1"/>
</dbReference>
<dbReference type="InterPro" id="IPR036425">
    <property type="entry name" value="MoaB/Mog-like_dom_sf"/>
</dbReference>
<reference evidence="3 4" key="2">
    <citation type="journal article" date="2010" name="Nucleic Acids Res.">
        <title>BeetleBase in 2010: revisions to provide comprehensive genomic information for Tribolium castaneum.</title>
        <authorList>
            <person name="Kim H.S."/>
            <person name="Murphy T."/>
            <person name="Xia J."/>
            <person name="Caragea D."/>
            <person name="Park Y."/>
            <person name="Beeman R.W."/>
            <person name="Lorenzen M.D."/>
            <person name="Butcher S."/>
            <person name="Manak J.R."/>
            <person name="Brown S.J."/>
        </authorList>
    </citation>
    <scope>GENOME REANNOTATION</scope>
    <source>
        <strain evidence="3 4">Georgia GA2</strain>
    </source>
</reference>